<evidence type="ECO:0000259" key="13">
    <source>
        <dbReference type="Pfam" id="PF07504"/>
    </source>
</evidence>
<sequence length="549" mass="57425">MFTVRLSVGYPSATRLESRVSPSSARRRALGAAALAATAALLLTGVTTGSATAAPGRDAAVARARANVAQHAALFGYGPGQELVLKDVVLDPDGTQHVRFDRTYQGLPVVGGDLVVHQDARGRLADSSRARGHDPKVPTTRPAVPAQRSAAEALGQAPGISGATSAPELVVWAADGTARLAWRTTVSGTGKQGQPTGRVVVTDATTGAAIESYDAEHSATGTGHSEYTGDVTLATTQQADGSYALIDPVRGHTTRDAHNLSASSVKATSGTLYTDADNVWGDGRKFSTDRATAAVDAHANTAWTYDYYKNTFGRSGIKNDGKGATVFVHVGTNWDNAQWSDACFCMMTGDGNGTVDPEQVDLDTMGHEMTHGVTSATANLRYSGESGGLNESTSDIFGTMVEFYANNAVDKGDYLFSDQSTPPWLRRFDQPSLDGGSADCWSKRVARLDVHYSSGVGNHWFYLASEGSGAKTLDGVAYNSPTCNGSTVTGIGNQKVAAIWYRALTVYMTSTTDYKGARAASLNAARDLYGAGSAEYAAVGAAWSAVSVS</sequence>
<dbReference type="EMBL" id="BSRX01000019">
    <property type="protein sequence ID" value="GLW55571.1"/>
    <property type="molecule type" value="Genomic_DNA"/>
</dbReference>
<dbReference type="Gene3D" id="1.10.390.10">
    <property type="entry name" value="Neutral Protease Domain 2"/>
    <property type="match status" value="1"/>
</dbReference>
<dbReference type="Pfam" id="PF07504">
    <property type="entry name" value="FTP"/>
    <property type="match status" value="1"/>
</dbReference>
<feature type="domain" description="FTP" evidence="13">
    <location>
        <begin position="82"/>
        <end position="124"/>
    </location>
</feature>
<dbReference type="InterPro" id="IPR050728">
    <property type="entry name" value="Zinc_Metalloprotease_M4"/>
</dbReference>
<dbReference type="Gene3D" id="3.10.170.10">
    <property type="match status" value="1"/>
</dbReference>
<evidence type="ECO:0000313" key="15">
    <source>
        <dbReference type="Proteomes" id="UP001165143"/>
    </source>
</evidence>
<dbReference type="GO" id="GO:0005576">
    <property type="term" value="C:extracellular region"/>
    <property type="evidence" value="ECO:0007669"/>
    <property type="project" value="UniProtKB-SubCell"/>
</dbReference>
<keyword evidence="4" id="KW-0732">Signal</keyword>
<gene>
    <name evidence="14" type="ORF">Kpho01_35820</name>
</gene>
<evidence type="ECO:0000256" key="4">
    <source>
        <dbReference type="ARBA" id="ARBA00022729"/>
    </source>
</evidence>
<dbReference type="AlphaFoldDB" id="A0A9W6UML3"/>
<dbReference type="InterPro" id="IPR027268">
    <property type="entry name" value="Peptidase_M4/M1_CTD_sf"/>
</dbReference>
<evidence type="ECO:0000256" key="1">
    <source>
        <dbReference type="ARBA" id="ARBA00009388"/>
    </source>
</evidence>
<name>A0A9W6UML3_9ACTN</name>
<evidence type="ECO:0000259" key="12">
    <source>
        <dbReference type="Pfam" id="PF02868"/>
    </source>
</evidence>
<evidence type="ECO:0000256" key="2">
    <source>
        <dbReference type="ARBA" id="ARBA00022670"/>
    </source>
</evidence>
<dbReference type="PANTHER" id="PTHR33794:SF1">
    <property type="entry name" value="BACILLOLYSIN"/>
    <property type="match status" value="1"/>
</dbReference>
<organism evidence="14 15">
    <name type="scientific">Kitasatospora phosalacinea</name>
    <dbReference type="NCBI Taxonomy" id="2065"/>
    <lineage>
        <taxon>Bacteria</taxon>
        <taxon>Bacillati</taxon>
        <taxon>Actinomycetota</taxon>
        <taxon>Actinomycetes</taxon>
        <taxon>Kitasatosporales</taxon>
        <taxon>Streptomycetaceae</taxon>
        <taxon>Kitasatospora</taxon>
    </lineage>
</organism>
<dbReference type="Proteomes" id="UP001165143">
    <property type="component" value="Unassembled WGS sequence"/>
</dbReference>
<evidence type="ECO:0000256" key="8">
    <source>
        <dbReference type="PIRSR" id="PIRSR623612-1"/>
    </source>
</evidence>
<keyword evidence="6 9" id="KW-0862">Zinc</keyword>
<proteinExistence type="inferred from homology"/>
<keyword evidence="9" id="KW-0964">Secreted</keyword>
<evidence type="ECO:0000256" key="9">
    <source>
        <dbReference type="RuleBase" id="RU366073"/>
    </source>
</evidence>
<comment type="cofactor">
    <cofactor evidence="9">
        <name>Zn(2+)</name>
        <dbReference type="ChEBI" id="CHEBI:29105"/>
    </cofactor>
</comment>
<evidence type="ECO:0000256" key="10">
    <source>
        <dbReference type="SAM" id="MobiDB-lite"/>
    </source>
</evidence>
<dbReference type="InterPro" id="IPR011096">
    <property type="entry name" value="FTP_domain"/>
</dbReference>
<keyword evidence="7 9" id="KW-0482">Metalloprotease</keyword>
<dbReference type="GO" id="GO:0046872">
    <property type="term" value="F:metal ion binding"/>
    <property type="evidence" value="ECO:0007669"/>
    <property type="project" value="UniProtKB-UniRule"/>
</dbReference>
<dbReference type="GO" id="GO:0004222">
    <property type="term" value="F:metalloendopeptidase activity"/>
    <property type="evidence" value="ECO:0007669"/>
    <property type="project" value="UniProtKB-UniRule"/>
</dbReference>
<dbReference type="EC" id="3.4.24.-" evidence="9"/>
<dbReference type="InterPro" id="IPR001570">
    <property type="entry name" value="Peptidase_M4_C_domain"/>
</dbReference>
<dbReference type="CDD" id="cd09597">
    <property type="entry name" value="M4_TLP"/>
    <property type="match status" value="1"/>
</dbReference>
<keyword evidence="2 9" id="KW-0645">Protease</keyword>
<feature type="region of interest" description="Disordered" evidence="10">
    <location>
        <begin position="124"/>
        <end position="148"/>
    </location>
</feature>
<evidence type="ECO:0000256" key="3">
    <source>
        <dbReference type="ARBA" id="ARBA00022723"/>
    </source>
</evidence>
<feature type="compositionally biased region" description="Basic and acidic residues" evidence="10">
    <location>
        <begin position="124"/>
        <end position="136"/>
    </location>
</feature>
<evidence type="ECO:0000259" key="11">
    <source>
        <dbReference type="Pfam" id="PF01447"/>
    </source>
</evidence>
<dbReference type="SUPFAM" id="SSF55486">
    <property type="entry name" value="Metalloproteases ('zincins'), catalytic domain"/>
    <property type="match status" value="1"/>
</dbReference>
<evidence type="ECO:0000256" key="6">
    <source>
        <dbReference type="ARBA" id="ARBA00022833"/>
    </source>
</evidence>
<comment type="subcellular location">
    <subcellularLocation>
        <location evidence="9">Secreted</location>
    </subcellularLocation>
</comment>
<reference evidence="14" key="1">
    <citation type="submission" date="2023-02" db="EMBL/GenBank/DDBJ databases">
        <title>Kitasatospora phosalacinea NBRC 14362.</title>
        <authorList>
            <person name="Ichikawa N."/>
            <person name="Sato H."/>
            <person name="Tonouchi N."/>
        </authorList>
    </citation>
    <scope>NUCLEOTIDE SEQUENCE</scope>
    <source>
        <strain evidence="14">NBRC 14362</strain>
    </source>
</reference>
<evidence type="ECO:0000256" key="5">
    <source>
        <dbReference type="ARBA" id="ARBA00022801"/>
    </source>
</evidence>
<protein>
    <recommendedName>
        <fullName evidence="9">Neutral metalloproteinase</fullName>
        <ecNumber evidence="9">3.4.24.-</ecNumber>
    </recommendedName>
</protein>
<dbReference type="InterPro" id="IPR023612">
    <property type="entry name" value="Peptidase_M4"/>
</dbReference>
<comment type="similarity">
    <text evidence="1 9">Belongs to the peptidase M4 family.</text>
</comment>
<feature type="active site" description="Proton donor" evidence="8">
    <location>
        <position position="451"/>
    </location>
</feature>
<feature type="domain" description="Peptidase M4 C-terminal" evidence="12">
    <location>
        <begin position="378"/>
        <end position="548"/>
    </location>
</feature>
<feature type="active site" evidence="8">
    <location>
        <position position="368"/>
    </location>
</feature>
<evidence type="ECO:0000256" key="7">
    <source>
        <dbReference type="ARBA" id="ARBA00023049"/>
    </source>
</evidence>
<dbReference type="Pfam" id="PF02868">
    <property type="entry name" value="Peptidase_M4_C"/>
    <property type="match status" value="1"/>
</dbReference>
<keyword evidence="5 9" id="KW-0378">Hydrolase</keyword>
<comment type="caution">
    <text evidence="14">The sequence shown here is derived from an EMBL/GenBank/DDBJ whole genome shotgun (WGS) entry which is preliminary data.</text>
</comment>
<comment type="function">
    <text evidence="9">Extracellular zinc metalloprotease.</text>
</comment>
<feature type="domain" description="Peptidase M4" evidence="11">
    <location>
        <begin position="220"/>
        <end position="375"/>
    </location>
</feature>
<accession>A0A9W6UML3</accession>
<dbReference type="Pfam" id="PF01447">
    <property type="entry name" value="Peptidase_M4"/>
    <property type="match status" value="1"/>
</dbReference>
<dbReference type="PANTHER" id="PTHR33794">
    <property type="entry name" value="BACILLOLYSIN"/>
    <property type="match status" value="1"/>
</dbReference>
<dbReference type="Gene3D" id="3.10.450.490">
    <property type="match status" value="1"/>
</dbReference>
<dbReference type="PRINTS" id="PR00730">
    <property type="entry name" value="THERMOLYSIN"/>
</dbReference>
<keyword evidence="3" id="KW-0479">Metal-binding</keyword>
<dbReference type="GO" id="GO:0006508">
    <property type="term" value="P:proteolysis"/>
    <property type="evidence" value="ECO:0007669"/>
    <property type="project" value="UniProtKB-KW"/>
</dbReference>
<dbReference type="InterPro" id="IPR013856">
    <property type="entry name" value="Peptidase_M4_domain"/>
</dbReference>
<evidence type="ECO:0000313" key="14">
    <source>
        <dbReference type="EMBL" id="GLW55571.1"/>
    </source>
</evidence>